<name>A0ABY6GHZ5_9BURK</name>
<accession>A0ABY6GHZ5</accession>
<evidence type="ECO:0000313" key="2">
    <source>
        <dbReference type="Proteomes" id="UP001162800"/>
    </source>
</evidence>
<evidence type="ECO:0000313" key="1">
    <source>
        <dbReference type="EMBL" id="UYG53920.1"/>
    </source>
</evidence>
<sequence length="41" mass="4482">MTALAERVNRDRSSVSRDLTILEKAGIVSVKTRPHPGHGII</sequence>
<reference evidence="1" key="1">
    <citation type="submission" date="2022-09" db="EMBL/GenBank/DDBJ databases">
        <title>The complete genome of Acidovorax sp. 5MLIR.</title>
        <authorList>
            <person name="Liu L."/>
            <person name="Yue J."/>
            <person name="Yang F."/>
            <person name="Yuan J."/>
            <person name="Li L."/>
        </authorList>
    </citation>
    <scope>NUCLEOTIDE SEQUENCE</scope>
    <source>
        <strain evidence="1">5MLIR</strain>
        <plasmid evidence="1">unnamed1</plasmid>
    </source>
</reference>
<dbReference type="InterPro" id="IPR036388">
    <property type="entry name" value="WH-like_DNA-bd_sf"/>
</dbReference>
<dbReference type="SUPFAM" id="SSF46785">
    <property type="entry name" value="Winged helix' DNA-binding domain"/>
    <property type="match status" value="1"/>
</dbReference>
<protein>
    <submittedName>
        <fullName evidence="1">HTH domain-containing protein</fullName>
    </submittedName>
</protein>
<dbReference type="EMBL" id="CP106882">
    <property type="protein sequence ID" value="UYG53920.1"/>
    <property type="molecule type" value="Genomic_DNA"/>
</dbReference>
<proteinExistence type="predicted"/>
<geneLocation type="plasmid" evidence="1 2">
    <name>unnamed1</name>
</geneLocation>
<dbReference type="Proteomes" id="UP001162800">
    <property type="component" value="Plasmid unnamed1"/>
</dbReference>
<organism evidence="1 2">
    <name type="scientific">Comamonas endophytica</name>
    <dbReference type="NCBI Taxonomy" id="2949090"/>
    <lineage>
        <taxon>Bacteria</taxon>
        <taxon>Pseudomonadati</taxon>
        <taxon>Pseudomonadota</taxon>
        <taxon>Betaproteobacteria</taxon>
        <taxon>Burkholderiales</taxon>
        <taxon>Comamonadaceae</taxon>
        <taxon>Comamonas</taxon>
    </lineage>
</organism>
<keyword evidence="1" id="KW-0614">Plasmid</keyword>
<gene>
    <name evidence="1" type="ORF">M9799_18165</name>
</gene>
<keyword evidence="2" id="KW-1185">Reference proteome</keyword>
<dbReference type="Pfam" id="PF25212">
    <property type="entry name" value="HVO_A0114"/>
    <property type="match status" value="1"/>
</dbReference>
<dbReference type="Gene3D" id="1.10.10.10">
    <property type="entry name" value="Winged helix-like DNA-binding domain superfamily/Winged helix DNA-binding domain"/>
    <property type="match status" value="1"/>
</dbReference>
<dbReference type="InterPro" id="IPR036390">
    <property type="entry name" value="WH_DNA-bd_sf"/>
</dbReference>